<name>A0A226EEZ1_FOLCA</name>
<organism evidence="3 4">
    <name type="scientific">Folsomia candida</name>
    <name type="common">Springtail</name>
    <dbReference type="NCBI Taxonomy" id="158441"/>
    <lineage>
        <taxon>Eukaryota</taxon>
        <taxon>Metazoa</taxon>
        <taxon>Ecdysozoa</taxon>
        <taxon>Arthropoda</taxon>
        <taxon>Hexapoda</taxon>
        <taxon>Collembola</taxon>
        <taxon>Entomobryomorpha</taxon>
        <taxon>Isotomoidea</taxon>
        <taxon>Isotomidae</taxon>
        <taxon>Proisotominae</taxon>
        <taxon>Folsomia</taxon>
    </lineage>
</organism>
<accession>A0A226EEZ1</accession>
<keyword evidence="2" id="KW-1133">Transmembrane helix</keyword>
<dbReference type="AlphaFoldDB" id="A0A226EEZ1"/>
<dbReference type="OrthoDB" id="8197043at2759"/>
<feature type="compositionally biased region" description="Low complexity" evidence="1">
    <location>
        <begin position="285"/>
        <end position="302"/>
    </location>
</feature>
<feature type="compositionally biased region" description="Low complexity" evidence="1">
    <location>
        <begin position="326"/>
        <end position="343"/>
    </location>
</feature>
<evidence type="ECO:0000313" key="3">
    <source>
        <dbReference type="EMBL" id="OXA55391.1"/>
    </source>
</evidence>
<keyword evidence="2" id="KW-0472">Membrane</keyword>
<evidence type="ECO:0000256" key="2">
    <source>
        <dbReference type="SAM" id="Phobius"/>
    </source>
</evidence>
<keyword evidence="2" id="KW-0812">Transmembrane</keyword>
<feature type="compositionally biased region" description="Polar residues" evidence="1">
    <location>
        <begin position="345"/>
        <end position="358"/>
    </location>
</feature>
<feature type="region of interest" description="Disordered" evidence="1">
    <location>
        <begin position="52"/>
        <end position="87"/>
    </location>
</feature>
<keyword evidence="4" id="KW-1185">Reference proteome</keyword>
<feature type="region of interest" description="Disordered" evidence="1">
    <location>
        <begin position="285"/>
        <end position="453"/>
    </location>
</feature>
<dbReference type="Proteomes" id="UP000198287">
    <property type="component" value="Unassembled WGS sequence"/>
</dbReference>
<protein>
    <submittedName>
        <fullName evidence="3">Uncharacterized protein</fullName>
    </submittedName>
</protein>
<dbReference type="EMBL" id="LNIX01000004">
    <property type="protein sequence ID" value="OXA55391.1"/>
    <property type="molecule type" value="Genomic_DNA"/>
</dbReference>
<feature type="compositionally biased region" description="Low complexity" evidence="1">
    <location>
        <begin position="53"/>
        <end position="77"/>
    </location>
</feature>
<sequence length="467" mass="49098">MHIGRTPVIIAIACGILAVVILVIVSSYFFCSCCFIHKKRANVPGGMYRMEESSTTSFHQQQQQTQNQSLLPNNNSSAEGSSNQNSRPIISIQPQQMQTIGMVGGGGGQQNQNPSTFTSGGAGGPTALSPVVRSSSLMGSNAMHHNWNGGDDCEPHQTVFHINSNMIGSSHPSSSIHNNNSHSAIGILPPPARFSSNQNLTSYGGGIGGPLIYGDRSNPREVQKLYEYGPISSPYILTNNGGGEYLPSHQYGPISPYVNHNQYFPSNNVKAGGVSGGGGYCTSTLPSSLRRSGSGSASITSATGGGGRSGVGGPQPLKSILRNPLNPQNSTSSSTSYQYAPASMPGNTTPIRSYTPMSMGSVGGSGGRRVTTEEFDFGESLLASGSGSDEHSYNSYNFPDYSPNNNGDGNGGGGGGARPTSYSPRPAPQRRFSNPTTEYQNDINRLGNDLDPESLSRLIELDLDSKL</sequence>
<feature type="compositionally biased region" description="Polar residues" evidence="1">
    <location>
        <begin position="383"/>
        <end position="397"/>
    </location>
</feature>
<dbReference type="PROSITE" id="PS51257">
    <property type="entry name" value="PROKAR_LIPOPROTEIN"/>
    <property type="match status" value="1"/>
</dbReference>
<feature type="compositionally biased region" description="Polar residues" evidence="1">
    <location>
        <begin position="431"/>
        <end position="443"/>
    </location>
</feature>
<proteinExistence type="predicted"/>
<feature type="transmembrane region" description="Helical" evidence="2">
    <location>
        <begin position="7"/>
        <end position="30"/>
    </location>
</feature>
<evidence type="ECO:0000313" key="4">
    <source>
        <dbReference type="Proteomes" id="UP000198287"/>
    </source>
</evidence>
<feature type="compositionally biased region" description="Polar residues" evidence="1">
    <location>
        <begin position="78"/>
        <end position="87"/>
    </location>
</feature>
<evidence type="ECO:0000256" key="1">
    <source>
        <dbReference type="SAM" id="MobiDB-lite"/>
    </source>
</evidence>
<feature type="compositionally biased region" description="Gly residues" evidence="1">
    <location>
        <begin position="303"/>
        <end position="313"/>
    </location>
</feature>
<feature type="region of interest" description="Disordered" evidence="1">
    <location>
        <begin position="99"/>
        <end position="129"/>
    </location>
</feature>
<comment type="caution">
    <text evidence="3">The sequence shown here is derived from an EMBL/GenBank/DDBJ whole genome shotgun (WGS) entry which is preliminary data.</text>
</comment>
<feature type="compositionally biased region" description="Gly residues" evidence="1">
    <location>
        <begin position="408"/>
        <end position="417"/>
    </location>
</feature>
<reference evidence="3 4" key="1">
    <citation type="submission" date="2015-12" db="EMBL/GenBank/DDBJ databases">
        <title>The genome of Folsomia candida.</title>
        <authorList>
            <person name="Faddeeva A."/>
            <person name="Derks M.F."/>
            <person name="Anvar Y."/>
            <person name="Smit S."/>
            <person name="Van Straalen N."/>
            <person name="Roelofs D."/>
        </authorList>
    </citation>
    <scope>NUCLEOTIDE SEQUENCE [LARGE SCALE GENOMIC DNA]</scope>
    <source>
        <strain evidence="3 4">VU population</strain>
        <tissue evidence="3">Whole body</tissue>
    </source>
</reference>
<gene>
    <name evidence="3" type="ORF">Fcan01_09485</name>
</gene>